<dbReference type="GO" id="GO:0006543">
    <property type="term" value="P:L-glutamine catabolic process"/>
    <property type="evidence" value="ECO:0007669"/>
    <property type="project" value="TreeGrafter"/>
</dbReference>
<dbReference type="PANTHER" id="PTHR12544:SF29">
    <property type="entry name" value="GLUTAMINASE"/>
    <property type="match status" value="1"/>
</dbReference>
<dbReference type="EMBL" id="RCWN01000001">
    <property type="protein sequence ID" value="RLQ88877.1"/>
    <property type="molecule type" value="Genomic_DNA"/>
</dbReference>
<evidence type="ECO:0000256" key="1">
    <source>
        <dbReference type="ARBA" id="ARBA00011076"/>
    </source>
</evidence>
<evidence type="ECO:0000256" key="2">
    <source>
        <dbReference type="ARBA" id="ARBA00011881"/>
    </source>
</evidence>
<keyword evidence="4 6" id="KW-0378">Hydrolase</keyword>
<feature type="binding site" evidence="6">
    <location>
        <position position="257"/>
    </location>
    <ligand>
        <name>substrate</name>
    </ligand>
</feature>
<organism evidence="7 8">
    <name type="scientific">Notoacmeibacter ruber</name>
    <dbReference type="NCBI Taxonomy" id="2670375"/>
    <lineage>
        <taxon>Bacteria</taxon>
        <taxon>Pseudomonadati</taxon>
        <taxon>Pseudomonadota</taxon>
        <taxon>Alphaproteobacteria</taxon>
        <taxon>Hyphomicrobiales</taxon>
        <taxon>Notoacmeibacteraceae</taxon>
        <taxon>Notoacmeibacter</taxon>
    </lineage>
</organism>
<sequence length="304" mass="32703">MTSIPAILDEIRQKMACAEDRGKAASYIPELASADLQKFAISVCLPNGEQWSTGDSRTPFSIQSVSKVFTLAIALGRYGESLWRRVGREPTTKAFNSSQELEVRKGIPANPFVNAGAIVTTDMVLKGASPAEALGGILQFLRVAASEEDIHINRDIAASEKMTGHKNWALAHLLSAYGNLDHSCELTLGTYFHQCAIEMSCEELARSGRFLAGFGKKDDLVRQSSVKRINALMLTCGHYNGSGEFAYRVGIPAKSGVGGAILAIVPGKASIAVWSPGLDEYGNSLLGTAALEELSNRMEWSVFS</sequence>
<feature type="binding site" evidence="6">
    <location>
        <position position="64"/>
    </location>
    <ligand>
        <name>substrate</name>
    </ligand>
</feature>
<evidence type="ECO:0000256" key="6">
    <source>
        <dbReference type="HAMAP-Rule" id="MF_00313"/>
    </source>
</evidence>
<dbReference type="InterPro" id="IPR015868">
    <property type="entry name" value="Glutaminase"/>
</dbReference>
<comment type="similarity">
    <text evidence="1 6">Belongs to the glutaminase family.</text>
</comment>
<dbReference type="GO" id="GO:0004359">
    <property type="term" value="F:glutaminase activity"/>
    <property type="evidence" value="ECO:0007669"/>
    <property type="project" value="UniProtKB-UniRule"/>
</dbReference>
<dbReference type="InterPro" id="IPR012338">
    <property type="entry name" value="Beta-lactam/transpept-like"/>
</dbReference>
<dbReference type="NCBIfam" id="NF002133">
    <property type="entry name" value="PRK00971.1-2"/>
    <property type="match status" value="1"/>
</dbReference>
<keyword evidence="6" id="KW-0007">Acetylation</keyword>
<dbReference type="FunFam" id="3.40.710.10:FF:000005">
    <property type="entry name" value="Glutaminase"/>
    <property type="match status" value="1"/>
</dbReference>
<accession>A0A3L7JDN0</accession>
<dbReference type="SUPFAM" id="SSF56601">
    <property type="entry name" value="beta-lactamase/transpeptidase-like"/>
    <property type="match status" value="1"/>
</dbReference>
<comment type="caution">
    <text evidence="7">The sequence shown here is derived from an EMBL/GenBank/DDBJ whole genome shotgun (WGS) entry which is preliminary data.</text>
</comment>
<feature type="binding site" evidence="6">
    <location>
        <position position="239"/>
    </location>
    <ligand>
        <name>substrate</name>
    </ligand>
</feature>
<gene>
    <name evidence="6" type="primary">glsA</name>
    <name evidence="7" type="ORF">D8780_12240</name>
</gene>
<evidence type="ECO:0000256" key="3">
    <source>
        <dbReference type="ARBA" id="ARBA00012918"/>
    </source>
</evidence>
<reference evidence="7 8" key="1">
    <citation type="submission" date="2018-10" db="EMBL/GenBank/DDBJ databases">
        <title>Notoacmeibacter sp. M2BS9Y-3-1, whole genome shotgun sequence.</title>
        <authorList>
            <person name="Tuo L."/>
        </authorList>
    </citation>
    <scope>NUCLEOTIDE SEQUENCE [LARGE SCALE GENOMIC DNA]</scope>
    <source>
        <strain evidence="7 8">M2BS9Y-3-1</strain>
    </source>
</reference>
<dbReference type="NCBIfam" id="TIGR03814">
    <property type="entry name" value="Gln_ase"/>
    <property type="match status" value="1"/>
</dbReference>
<dbReference type="AlphaFoldDB" id="A0A3L7JDN0"/>
<proteinExistence type="inferred from homology"/>
<protein>
    <recommendedName>
        <fullName evidence="3 6">Glutaminase</fullName>
        <ecNumber evidence="3 6">3.5.1.2</ecNumber>
    </recommendedName>
</protein>
<evidence type="ECO:0000256" key="4">
    <source>
        <dbReference type="ARBA" id="ARBA00022801"/>
    </source>
</evidence>
<feature type="binding site" evidence="6">
    <location>
        <position position="191"/>
    </location>
    <ligand>
        <name>substrate</name>
    </ligand>
</feature>
<evidence type="ECO:0000313" key="8">
    <source>
        <dbReference type="Proteomes" id="UP000281094"/>
    </source>
</evidence>
<dbReference type="HAMAP" id="MF_00313">
    <property type="entry name" value="Glutaminase"/>
    <property type="match status" value="1"/>
</dbReference>
<dbReference type="GO" id="GO:0006537">
    <property type="term" value="P:glutamate biosynthetic process"/>
    <property type="evidence" value="ECO:0007669"/>
    <property type="project" value="TreeGrafter"/>
</dbReference>
<dbReference type="Pfam" id="PF04960">
    <property type="entry name" value="Glutaminase"/>
    <property type="match status" value="1"/>
</dbReference>
<dbReference type="RefSeq" id="WP_121645845.1">
    <property type="nucleotide sequence ID" value="NZ_RCWN01000001.1"/>
</dbReference>
<dbReference type="Gene3D" id="3.40.710.10">
    <property type="entry name" value="DD-peptidase/beta-lactamase superfamily"/>
    <property type="match status" value="1"/>
</dbReference>
<feature type="binding site" evidence="6">
    <location>
        <position position="160"/>
    </location>
    <ligand>
        <name>substrate</name>
    </ligand>
</feature>
<dbReference type="PANTHER" id="PTHR12544">
    <property type="entry name" value="GLUTAMINASE"/>
    <property type="match status" value="1"/>
</dbReference>
<evidence type="ECO:0000313" key="7">
    <source>
        <dbReference type="EMBL" id="RLQ88877.1"/>
    </source>
</evidence>
<keyword evidence="8" id="KW-1185">Reference proteome</keyword>
<dbReference type="EC" id="3.5.1.2" evidence="3 6"/>
<comment type="catalytic activity">
    <reaction evidence="5 6">
        <text>L-glutamine + H2O = L-glutamate + NH4(+)</text>
        <dbReference type="Rhea" id="RHEA:15889"/>
        <dbReference type="ChEBI" id="CHEBI:15377"/>
        <dbReference type="ChEBI" id="CHEBI:28938"/>
        <dbReference type="ChEBI" id="CHEBI:29985"/>
        <dbReference type="ChEBI" id="CHEBI:58359"/>
        <dbReference type="EC" id="3.5.1.2"/>
    </reaction>
</comment>
<comment type="subunit">
    <text evidence="2 6">Homotetramer.</text>
</comment>
<feature type="binding site" evidence="6">
    <location>
        <position position="167"/>
    </location>
    <ligand>
        <name>substrate</name>
    </ligand>
</feature>
<dbReference type="Proteomes" id="UP000281094">
    <property type="component" value="Unassembled WGS sequence"/>
</dbReference>
<feature type="binding site" evidence="6">
    <location>
        <position position="114"/>
    </location>
    <ligand>
        <name>substrate</name>
    </ligand>
</feature>
<name>A0A3L7JDN0_9HYPH</name>
<evidence type="ECO:0000256" key="5">
    <source>
        <dbReference type="ARBA" id="ARBA00049534"/>
    </source>
</evidence>